<dbReference type="GO" id="GO:0016787">
    <property type="term" value="F:hydrolase activity"/>
    <property type="evidence" value="ECO:0007669"/>
    <property type="project" value="UniProtKB-KW"/>
</dbReference>
<name>A0A061H907_9BASI</name>
<dbReference type="InterPro" id="IPR029058">
    <property type="entry name" value="AB_hydrolase_fold"/>
</dbReference>
<dbReference type="PANTHER" id="PTHR48070">
    <property type="entry name" value="ESTERASE OVCA2"/>
    <property type="match status" value="1"/>
</dbReference>
<organism evidence="3 4">
    <name type="scientific">Pseudozyma flocculosa PF-1</name>
    <dbReference type="NCBI Taxonomy" id="1277687"/>
    <lineage>
        <taxon>Eukaryota</taxon>
        <taxon>Fungi</taxon>
        <taxon>Dikarya</taxon>
        <taxon>Basidiomycota</taxon>
        <taxon>Ustilaginomycotina</taxon>
        <taxon>Ustilaginomycetes</taxon>
        <taxon>Ustilaginales</taxon>
        <taxon>Ustilaginaceae</taxon>
        <taxon>Pseudozyma</taxon>
    </lineage>
</organism>
<dbReference type="GO" id="GO:0005634">
    <property type="term" value="C:nucleus"/>
    <property type="evidence" value="ECO:0007669"/>
    <property type="project" value="TreeGrafter"/>
</dbReference>
<dbReference type="RefSeq" id="XP_007879459.1">
    <property type="nucleotide sequence ID" value="XM_007881268.1"/>
</dbReference>
<evidence type="ECO:0000259" key="2">
    <source>
        <dbReference type="Pfam" id="PF03959"/>
    </source>
</evidence>
<dbReference type="Pfam" id="PF03959">
    <property type="entry name" value="FSH1"/>
    <property type="match status" value="1"/>
</dbReference>
<dbReference type="Proteomes" id="UP000053664">
    <property type="component" value="Unassembled WGS sequence"/>
</dbReference>
<dbReference type="EMBL" id="KE361633">
    <property type="protein sequence ID" value="EPQ28949.1"/>
    <property type="molecule type" value="Genomic_DNA"/>
</dbReference>
<dbReference type="KEGG" id="pfp:PFL1_03749"/>
<evidence type="ECO:0000313" key="3">
    <source>
        <dbReference type="EMBL" id="EPQ28949.1"/>
    </source>
</evidence>
<dbReference type="eggNOG" id="KOG2551">
    <property type="taxonomic scope" value="Eukaryota"/>
</dbReference>
<dbReference type="AlphaFoldDB" id="A0A061H907"/>
<dbReference type="InterPro" id="IPR050593">
    <property type="entry name" value="LovG"/>
</dbReference>
<dbReference type="Gene3D" id="3.40.50.1820">
    <property type="entry name" value="alpha/beta hydrolase"/>
    <property type="match status" value="1"/>
</dbReference>
<evidence type="ECO:0000313" key="4">
    <source>
        <dbReference type="Proteomes" id="UP000053664"/>
    </source>
</evidence>
<accession>A0A061H907</accession>
<proteinExistence type="predicted"/>
<dbReference type="HOGENOM" id="CLU_051938_0_2_1"/>
<dbReference type="SUPFAM" id="SSF53474">
    <property type="entry name" value="alpha/beta-Hydrolases"/>
    <property type="match status" value="1"/>
</dbReference>
<dbReference type="PANTHER" id="PTHR48070:SF6">
    <property type="entry name" value="ESTERASE OVCA2"/>
    <property type="match status" value="1"/>
</dbReference>
<protein>
    <recommendedName>
        <fullName evidence="2">Serine hydrolase domain-containing protein</fullName>
    </recommendedName>
</protein>
<gene>
    <name evidence="3" type="ORF">PFL1_03749</name>
</gene>
<feature type="domain" description="Serine hydrolase" evidence="2">
    <location>
        <begin position="8"/>
        <end position="247"/>
    </location>
</feature>
<dbReference type="InterPro" id="IPR005645">
    <property type="entry name" value="FSH-like_dom"/>
</dbReference>
<dbReference type="GeneID" id="19317857"/>
<evidence type="ECO:0000256" key="1">
    <source>
        <dbReference type="ARBA" id="ARBA00022801"/>
    </source>
</evidence>
<reference evidence="3 4" key="1">
    <citation type="journal article" date="2013" name="Plant Cell">
        <title>The transition from a phytopathogenic smut ancestor to an anamorphic biocontrol agent deciphered by comparative whole-genome analysis.</title>
        <authorList>
            <person name="Lefebvre F."/>
            <person name="Joly D.L."/>
            <person name="Labbe C."/>
            <person name="Teichmann B."/>
            <person name="Linning R."/>
            <person name="Belzile F."/>
            <person name="Bakkeren G."/>
            <person name="Belanger R.R."/>
        </authorList>
    </citation>
    <scope>NUCLEOTIDE SEQUENCE [LARGE SCALE GENOMIC DNA]</scope>
    <source>
        <strain evidence="3 4">PF-1</strain>
    </source>
</reference>
<dbReference type="GO" id="GO:0005737">
    <property type="term" value="C:cytoplasm"/>
    <property type="evidence" value="ECO:0007669"/>
    <property type="project" value="TreeGrafter"/>
</dbReference>
<keyword evidence="1" id="KW-0378">Hydrolase</keyword>
<sequence length="264" mass="28995">MDDQGARIRVLCLHGKGTNSNVMTTTMRPLTRNLGSSIECHYLDGPVPCAPYHGIQQFFGDQPYFAWYDAPTRENLEEAYAYVLTYILSKGPGFFDGIMGFSQGAALAATLAIRHQDKLFRFAAFLCGGRPFDPATGQRYEHVPGERSGLAASPFELELEKDRGSRSVSIRRTSSIDRRNREIAPASASKALSASLYAIRIPTVHLIGLHDSAKAEGVKLMELCDPKLREAFEYDGGHCLPRRSTDVVELASLLRKASGLVVVA</sequence>